<feature type="region of interest" description="Disordered" evidence="1">
    <location>
        <begin position="223"/>
        <end position="249"/>
    </location>
</feature>
<feature type="compositionally biased region" description="Basic residues" evidence="1">
    <location>
        <begin position="1088"/>
        <end position="1099"/>
    </location>
</feature>
<feature type="compositionally biased region" description="Low complexity" evidence="1">
    <location>
        <begin position="449"/>
        <end position="472"/>
    </location>
</feature>
<feature type="compositionally biased region" description="Polar residues" evidence="1">
    <location>
        <begin position="1044"/>
        <end position="1078"/>
    </location>
</feature>
<feature type="region of interest" description="Disordered" evidence="1">
    <location>
        <begin position="739"/>
        <end position="867"/>
    </location>
</feature>
<feature type="region of interest" description="Disordered" evidence="1">
    <location>
        <begin position="127"/>
        <end position="203"/>
    </location>
</feature>
<feature type="compositionally biased region" description="Polar residues" evidence="1">
    <location>
        <begin position="964"/>
        <end position="978"/>
    </location>
</feature>
<feature type="region of interest" description="Disordered" evidence="1">
    <location>
        <begin position="548"/>
        <end position="601"/>
    </location>
</feature>
<feature type="region of interest" description="Disordered" evidence="1">
    <location>
        <begin position="38"/>
        <end position="103"/>
    </location>
</feature>
<feature type="compositionally biased region" description="Low complexity" evidence="1">
    <location>
        <begin position="852"/>
        <end position="862"/>
    </location>
</feature>
<feature type="region of interest" description="Disordered" evidence="1">
    <location>
        <begin position="882"/>
        <end position="1102"/>
    </location>
</feature>
<feature type="compositionally biased region" description="Basic and acidic residues" evidence="1">
    <location>
        <begin position="548"/>
        <end position="567"/>
    </location>
</feature>
<evidence type="ECO:0000313" key="3">
    <source>
        <dbReference type="WBParaSite" id="HCON_00162270-00003"/>
    </source>
</evidence>
<feature type="compositionally biased region" description="Low complexity" evidence="1">
    <location>
        <begin position="228"/>
        <end position="246"/>
    </location>
</feature>
<feature type="region of interest" description="Disordered" evidence="1">
    <location>
        <begin position="380"/>
        <end position="429"/>
    </location>
</feature>
<feature type="region of interest" description="Disordered" evidence="1">
    <location>
        <begin position="1137"/>
        <end position="1163"/>
    </location>
</feature>
<feature type="region of interest" description="Disordered" evidence="1">
    <location>
        <begin position="661"/>
        <end position="684"/>
    </location>
</feature>
<organism evidence="2 3">
    <name type="scientific">Haemonchus contortus</name>
    <name type="common">Barber pole worm</name>
    <dbReference type="NCBI Taxonomy" id="6289"/>
    <lineage>
        <taxon>Eukaryota</taxon>
        <taxon>Metazoa</taxon>
        <taxon>Ecdysozoa</taxon>
        <taxon>Nematoda</taxon>
        <taxon>Chromadorea</taxon>
        <taxon>Rhabditida</taxon>
        <taxon>Rhabditina</taxon>
        <taxon>Rhabditomorpha</taxon>
        <taxon>Strongyloidea</taxon>
        <taxon>Trichostrongylidae</taxon>
        <taxon>Haemonchus</taxon>
    </lineage>
</organism>
<protein>
    <submittedName>
        <fullName evidence="3">Protein kinase domain-containing protein</fullName>
    </submittedName>
</protein>
<feature type="region of interest" description="Disordered" evidence="1">
    <location>
        <begin position="449"/>
        <end position="493"/>
    </location>
</feature>
<feature type="compositionally biased region" description="Polar residues" evidence="1">
    <location>
        <begin position="42"/>
        <end position="81"/>
    </location>
</feature>
<feature type="compositionally biased region" description="Polar residues" evidence="1">
    <location>
        <begin position="407"/>
        <end position="422"/>
    </location>
</feature>
<feature type="region of interest" description="Disordered" evidence="1">
    <location>
        <begin position="1"/>
        <end position="23"/>
    </location>
</feature>
<feature type="compositionally biased region" description="Polar residues" evidence="1">
    <location>
        <begin position="127"/>
        <end position="138"/>
    </location>
</feature>
<feature type="compositionally biased region" description="Low complexity" evidence="1">
    <location>
        <begin position="185"/>
        <end position="200"/>
    </location>
</feature>
<feature type="compositionally biased region" description="Polar residues" evidence="1">
    <location>
        <begin position="339"/>
        <end position="351"/>
    </location>
</feature>
<dbReference type="OMA" id="WNLARND"/>
<feature type="region of interest" description="Disordered" evidence="1">
    <location>
        <begin position="320"/>
        <end position="355"/>
    </location>
</feature>
<dbReference type="WBParaSite" id="HCON_00162270-00003">
    <property type="protein sequence ID" value="HCON_00162270-00003"/>
    <property type="gene ID" value="HCON_00162270"/>
</dbReference>
<feature type="compositionally biased region" description="Polar residues" evidence="1">
    <location>
        <begin position="570"/>
        <end position="599"/>
    </location>
</feature>
<feature type="region of interest" description="Disordered" evidence="1">
    <location>
        <begin position="277"/>
        <end position="300"/>
    </location>
</feature>
<dbReference type="OrthoDB" id="5846508at2759"/>
<reference evidence="3" key="1">
    <citation type="submission" date="2020-12" db="UniProtKB">
        <authorList>
            <consortium name="WormBaseParasite"/>
        </authorList>
    </citation>
    <scope>IDENTIFICATION</scope>
    <source>
        <strain evidence="3">MHco3</strain>
    </source>
</reference>
<feature type="region of interest" description="Disordered" evidence="1">
    <location>
        <begin position="614"/>
        <end position="649"/>
    </location>
</feature>
<feature type="compositionally biased region" description="Pro residues" evidence="1">
    <location>
        <begin position="1"/>
        <end position="10"/>
    </location>
</feature>
<dbReference type="Proteomes" id="UP000025227">
    <property type="component" value="Unplaced"/>
</dbReference>
<feature type="compositionally biased region" description="Polar residues" evidence="1">
    <location>
        <begin position="1020"/>
        <end position="1034"/>
    </location>
</feature>
<feature type="compositionally biased region" description="Polar residues" evidence="1">
    <location>
        <begin position="662"/>
        <end position="677"/>
    </location>
</feature>
<name>A0A7I4YXZ4_HAECO</name>
<feature type="compositionally biased region" description="Low complexity" evidence="1">
    <location>
        <begin position="380"/>
        <end position="391"/>
    </location>
</feature>
<keyword evidence="2" id="KW-1185">Reference proteome</keyword>
<accession>A0A7I4YXZ4</accession>
<feature type="compositionally biased region" description="Polar residues" evidence="1">
    <location>
        <begin position="792"/>
        <end position="814"/>
    </location>
</feature>
<evidence type="ECO:0000256" key="1">
    <source>
        <dbReference type="SAM" id="MobiDB-lite"/>
    </source>
</evidence>
<sequence length="1244" mass="131817">MSEAPKPPAKVGPASAIASARRDVSQLIEDLIRDLDKKLSDSQENQPNRSRSRSLTPAVTQATGRTRSASSSDSNVQTAKSHTPYKSRFTSGIPGSSPGHVAVATAVRDNSAFSDTSAGSERVATALSPTAQMQQTLENEPVKRTPVTTETRRGRSPTVRSNVNSQANLKSYTNKVSTSRSPFSRATARSTTPRTATNTERTARPLLAGEQTMDALRRGKLFGRSKTPARAASARTSTTTPSTSTSEYMSNEVKTAAAIGTPCGRTLGVPAKGAAAARSRSTSMERPAFTRTAHQQPSYRPIIPAPNTAVLHGPFGPTIISAAPASRSRADRKSAQQQTARTPSRQTSTLPANADILYGPSGPTVVVASDTAVLHGPSGSSIISTASAPSSRTNSASKSRTRHERAQQQVSKTPSRETSTLPANADILHGPSGPTVVVASNTAVLHGPSGSSIISTASASTSRTNSASKSKTIPVSRSKTDPKRARRQATLKPMRQTSAIPANANILHGPSGPTVLVASNTAVLHGPSGPSIISTAAASSTISARVGEDKTAKTVSEIRSRQSEAKLRKSSTSPGQAALSTRTALNTDFFSPTSASGSRPLTAVDKDSWNLARNASSDTAASPRLATARSQSTKTALLASELSDEKKSQEVGIDDFLHKPASDQQKQLASPSHSGATPHTRRKEEVSLQSLWLLDSAQHPQDQDSLQTARARTPLDARARAGSGSLAYQSQSPLRTAIEDSMSPTPGVTTAAEIPMSPTPGVNTAIEETMSPTRGVDTAREISTAPRDPTNVFGTPQTDSTRTALPNFTPTSGVYTARSIDRTGSESIGPTGRIVQPQPRRLFGSDTYPRRSQSMQSDSSTSGNRTASIERRIALMRTRLYQQNQHHQAAPPISPYSSTSSSGPDTPEVRTARAIARRRGLFGPPSQLSQPSGGVRLGRLNRPSASTSSSAESGNRFRSGMFGQPSQIGTTSDTTSSAGIRVTFPERSLDSAGVTSTPAQNTPSGFTSSQQSRLPVLVRETTTPGLQRSTSSHLTDAPMGTAIPGSTSDGTARQFTTDGSFPSRSLSSEGSRPDSTGSELLGSGPQSRSKKIRPKRRILRRPDTRVTYYGGMRKPKRINKRDLKQRRRAIALMTPMLSEDRTQVVSPDTQSDRRRDETSASTRTAIGSVNTDLAEAIAKVTQQELESGNIVIHEQNPDGTFKLELHLSCRTTSPRGHLNISGHAPVGLRPKKVMINGKEVWVEN</sequence>
<feature type="compositionally biased region" description="Low complexity" evidence="1">
    <location>
        <begin position="895"/>
        <end position="906"/>
    </location>
</feature>
<proteinExistence type="predicted"/>
<feature type="compositionally biased region" description="Polar residues" evidence="1">
    <location>
        <begin position="993"/>
        <end position="1013"/>
    </location>
</feature>
<evidence type="ECO:0000313" key="2">
    <source>
        <dbReference type="Proteomes" id="UP000025227"/>
    </source>
</evidence>
<feature type="compositionally biased region" description="Low complexity" evidence="1">
    <location>
        <begin position="944"/>
        <end position="953"/>
    </location>
</feature>
<dbReference type="AlphaFoldDB" id="A0A7I4YXZ4"/>
<feature type="compositionally biased region" description="Polar residues" evidence="1">
    <location>
        <begin position="158"/>
        <end position="184"/>
    </location>
</feature>